<gene>
    <name evidence="8" type="ORF">AAEO58_01210</name>
</gene>
<comment type="cofactor">
    <cofactor evidence="1">
        <name>Ca(2+)</name>
        <dbReference type="ChEBI" id="CHEBI:29108"/>
    </cofactor>
</comment>
<dbReference type="InterPro" id="IPR026444">
    <property type="entry name" value="Secre_tail"/>
</dbReference>
<evidence type="ECO:0000256" key="6">
    <source>
        <dbReference type="SAM" id="SignalP"/>
    </source>
</evidence>
<evidence type="ECO:0000256" key="1">
    <source>
        <dbReference type="ARBA" id="ARBA00001913"/>
    </source>
</evidence>
<dbReference type="SUPFAM" id="SSF49899">
    <property type="entry name" value="Concanavalin A-like lectins/glucanases"/>
    <property type="match status" value="2"/>
</dbReference>
<dbReference type="PANTHER" id="PTHR19277:SF125">
    <property type="entry name" value="B6"/>
    <property type="match status" value="1"/>
</dbReference>
<dbReference type="InterPro" id="IPR013320">
    <property type="entry name" value="ConA-like_dom_sf"/>
</dbReference>
<evidence type="ECO:0000313" key="8">
    <source>
        <dbReference type="EMBL" id="MEL1246651.1"/>
    </source>
</evidence>
<evidence type="ECO:0000256" key="3">
    <source>
        <dbReference type="ARBA" id="ARBA00022729"/>
    </source>
</evidence>
<evidence type="ECO:0000256" key="4">
    <source>
        <dbReference type="ARBA" id="ARBA00022837"/>
    </source>
</evidence>
<reference evidence="8 9" key="1">
    <citation type="submission" date="2024-04" db="EMBL/GenBank/DDBJ databases">
        <title>Flavobacterium sp. DGU41 16S ribosomal RNA gene Genome sequencing and assembly.</title>
        <authorList>
            <person name="Park S."/>
        </authorList>
    </citation>
    <scope>NUCLEOTIDE SEQUENCE [LARGE SCALE GENOMIC DNA]</scope>
    <source>
        <strain evidence="8 9">DGU41</strain>
    </source>
</reference>
<keyword evidence="3 6" id="KW-0732">Signal</keyword>
<dbReference type="Pfam" id="PF13385">
    <property type="entry name" value="Laminin_G_3"/>
    <property type="match status" value="2"/>
</dbReference>
<feature type="domain" description="Secretion system C-terminal sorting" evidence="7">
    <location>
        <begin position="555"/>
        <end position="621"/>
    </location>
</feature>
<dbReference type="InterPro" id="IPR051360">
    <property type="entry name" value="Neuronal_Pentraxin_Related"/>
</dbReference>
<keyword evidence="2" id="KW-0479">Metal-binding</keyword>
<dbReference type="PANTHER" id="PTHR19277">
    <property type="entry name" value="PENTRAXIN"/>
    <property type="match status" value="1"/>
</dbReference>
<feature type="chain" id="PRO_5046906876" evidence="6">
    <location>
        <begin position="22"/>
        <end position="622"/>
    </location>
</feature>
<keyword evidence="9" id="KW-1185">Reference proteome</keyword>
<dbReference type="Gene3D" id="2.60.120.200">
    <property type="match status" value="2"/>
</dbReference>
<sequence length="622" mass="67440">MKKLLLTIAVAFIATKGLAQAPTNGLVAYYGFEGNANSHNGLSNMTNMTGTAVTYLSGGNGTGQTANFNNSALQTTAIAPQITNTFTICFWQKNAAPQAQAYATRFQMFDSVFYRNPNSTGQWSRGQISISNGSWVGPVMDTQLANNTWQHIAITYASNGSFTRWVNGVYDSTLDSNVGFANLIKYNQILSIGGGADGSGNFMASKAFNGYIDEFYVYDRALNSAEINQVKNDTDGIPSVSGVVSSDALFQNTNAQITNVLNANNVSTTVSLNWGDSPTLLNTVALGTITGNANQTFVTDLNSLTPTTTYYYQLAFTSGSTTTYSPVYSFTQSVIDAFRFNNSFLSQNGTLYLGPGPSGTYPGFVADRSGNTNSAVFLKNYEALVSGNIPTLPTGNSKRSVSFWFKRARTTPVEYHSIFEWGTQTTANAYGVTIYENNTVTNYGWQADVTSQTATALTTNWDHYVVTYSDNKTVCIYKNGALIRTGSQPNWNTIGNTLTIGSKAGGIPTNIYGHLDDFEIYNTTLSAAQVSNLYANGAALLSNQNFNSNNLKASIYPNPAIDYFTIEMENEVKSVEVYSIQGQTVMISNSKNIDVSNLSKGMYLVRIEDENNAVSTQKLIIK</sequence>
<comment type="caution">
    <text evidence="8">The sequence shown here is derived from an EMBL/GenBank/DDBJ whole genome shotgun (WGS) entry which is preliminary data.</text>
</comment>
<dbReference type="RefSeq" id="WP_341681259.1">
    <property type="nucleotide sequence ID" value="NZ_JBBYHT010000001.1"/>
</dbReference>
<organism evidence="8 9">
    <name type="scientific">Flavobacterium helocola</name>
    <dbReference type="NCBI Taxonomy" id="3139139"/>
    <lineage>
        <taxon>Bacteria</taxon>
        <taxon>Pseudomonadati</taxon>
        <taxon>Bacteroidota</taxon>
        <taxon>Flavobacteriia</taxon>
        <taxon>Flavobacteriales</taxon>
        <taxon>Flavobacteriaceae</taxon>
        <taxon>Flavobacterium</taxon>
    </lineage>
</organism>
<dbReference type="NCBIfam" id="TIGR04183">
    <property type="entry name" value="Por_Secre_tail"/>
    <property type="match status" value="1"/>
</dbReference>
<proteinExistence type="predicted"/>
<protein>
    <submittedName>
        <fullName evidence="8">LamG-like jellyroll fold domain-containing protein</fullName>
    </submittedName>
</protein>
<evidence type="ECO:0000313" key="9">
    <source>
        <dbReference type="Proteomes" id="UP001393056"/>
    </source>
</evidence>
<dbReference type="Pfam" id="PF18962">
    <property type="entry name" value="Por_Secre_tail"/>
    <property type="match status" value="1"/>
</dbReference>
<feature type="signal peptide" evidence="6">
    <location>
        <begin position="1"/>
        <end position="21"/>
    </location>
</feature>
<evidence type="ECO:0000259" key="7">
    <source>
        <dbReference type="Pfam" id="PF18962"/>
    </source>
</evidence>
<evidence type="ECO:0000256" key="5">
    <source>
        <dbReference type="ARBA" id="ARBA00023157"/>
    </source>
</evidence>
<evidence type="ECO:0000256" key="2">
    <source>
        <dbReference type="ARBA" id="ARBA00022723"/>
    </source>
</evidence>
<keyword evidence="5" id="KW-1015">Disulfide bond</keyword>
<dbReference type="EMBL" id="JBBYHT010000001">
    <property type="protein sequence ID" value="MEL1246651.1"/>
    <property type="molecule type" value="Genomic_DNA"/>
</dbReference>
<keyword evidence="4" id="KW-0106">Calcium</keyword>
<name>A0ABU9I2L3_9FLAO</name>
<dbReference type="Proteomes" id="UP001393056">
    <property type="component" value="Unassembled WGS sequence"/>
</dbReference>
<accession>A0ABU9I2L3</accession>